<dbReference type="InterPro" id="IPR036691">
    <property type="entry name" value="Endo/exonu/phosph_ase_sf"/>
</dbReference>
<protein>
    <recommendedName>
        <fullName evidence="1">Endonuclease/exonuclease/phosphatase domain-containing protein</fullName>
    </recommendedName>
</protein>
<dbReference type="GO" id="GO:0003824">
    <property type="term" value="F:catalytic activity"/>
    <property type="evidence" value="ECO:0007669"/>
    <property type="project" value="InterPro"/>
</dbReference>
<reference evidence="2 3" key="1">
    <citation type="submission" date="2016-03" db="EMBL/GenBank/DDBJ databases">
        <title>Cyphomyrmex costatus WGS genome.</title>
        <authorList>
            <person name="Nygaard S."/>
            <person name="Hu H."/>
            <person name="Boomsma J."/>
            <person name="Zhang G."/>
        </authorList>
    </citation>
    <scope>NUCLEOTIDE SEQUENCE [LARGE SCALE GENOMIC DNA]</scope>
    <source>
        <strain evidence="2">MS0001</strain>
        <tissue evidence="2">Whole body</tissue>
    </source>
</reference>
<accession>A0A151IGH5</accession>
<dbReference type="SUPFAM" id="SSF56219">
    <property type="entry name" value="DNase I-like"/>
    <property type="match status" value="1"/>
</dbReference>
<evidence type="ECO:0000313" key="3">
    <source>
        <dbReference type="Proteomes" id="UP000078542"/>
    </source>
</evidence>
<feature type="non-terminal residue" evidence="2">
    <location>
        <position position="1"/>
    </location>
</feature>
<dbReference type="EMBL" id="KQ977715">
    <property type="protein sequence ID" value="KYN00511.1"/>
    <property type="molecule type" value="Genomic_DNA"/>
</dbReference>
<gene>
    <name evidence="2" type="ORF">ALC62_08708</name>
</gene>
<dbReference type="Proteomes" id="UP000078542">
    <property type="component" value="Unassembled WGS sequence"/>
</dbReference>
<dbReference type="PANTHER" id="PTHR33776:SF3">
    <property type="entry name" value="PHD-TYPE DOMAIN-CONTAINING PROTEIN"/>
    <property type="match status" value="1"/>
</dbReference>
<dbReference type="AlphaFoldDB" id="A0A151IGH5"/>
<evidence type="ECO:0000313" key="2">
    <source>
        <dbReference type="EMBL" id="KYN00511.1"/>
    </source>
</evidence>
<dbReference type="InterPro" id="IPR005135">
    <property type="entry name" value="Endo/exonuclease/phosphatase"/>
</dbReference>
<dbReference type="STRING" id="456900.A0A151IGH5"/>
<proteinExistence type="predicted"/>
<feature type="domain" description="Endonuclease/exonuclease/phosphatase" evidence="1">
    <location>
        <begin position="113"/>
        <end position="208"/>
    </location>
</feature>
<evidence type="ECO:0000259" key="1">
    <source>
        <dbReference type="Pfam" id="PF14529"/>
    </source>
</evidence>
<dbReference type="PANTHER" id="PTHR33776">
    <property type="entry name" value="ENDO/EXONUCLEASE/PHOSPHATASE DOMAIN-CONTAINING PROTEIN"/>
    <property type="match status" value="1"/>
</dbReference>
<sequence>IKISCVNINSIRAHFQDVEAELSDCSTHILALTETWLTPNVDSSCIAIPNYNFVQNDREILADSQLRFLQGGGVACYLHKSLCYTILECSNNTNINSPEYLFVSIKSSTQNLLLIIVYRQPHGLLFSEFLNKLNLYVSTYSNIVITGDLNCDLLTDNFESKYLSDFLNDYSFFSVPYGPTHYSTHSHSQLDVVIVDSSDKIHNFSKSSVPFAAGHCLVTVYYQFSNLNKIPHNITYRNFVNCNHTSLANDLSSLLSVKLSKPPLATIIHRSQ</sequence>
<name>A0A151IGH5_9HYME</name>
<dbReference type="Gene3D" id="3.60.10.10">
    <property type="entry name" value="Endonuclease/exonuclease/phosphatase"/>
    <property type="match status" value="1"/>
</dbReference>
<keyword evidence="3" id="KW-1185">Reference proteome</keyword>
<dbReference type="Pfam" id="PF14529">
    <property type="entry name" value="Exo_endo_phos_2"/>
    <property type="match status" value="1"/>
</dbReference>
<organism evidence="2 3">
    <name type="scientific">Cyphomyrmex costatus</name>
    <dbReference type="NCBI Taxonomy" id="456900"/>
    <lineage>
        <taxon>Eukaryota</taxon>
        <taxon>Metazoa</taxon>
        <taxon>Ecdysozoa</taxon>
        <taxon>Arthropoda</taxon>
        <taxon>Hexapoda</taxon>
        <taxon>Insecta</taxon>
        <taxon>Pterygota</taxon>
        <taxon>Neoptera</taxon>
        <taxon>Endopterygota</taxon>
        <taxon>Hymenoptera</taxon>
        <taxon>Apocrita</taxon>
        <taxon>Aculeata</taxon>
        <taxon>Formicoidea</taxon>
        <taxon>Formicidae</taxon>
        <taxon>Myrmicinae</taxon>
        <taxon>Cyphomyrmex</taxon>
    </lineage>
</organism>